<dbReference type="GO" id="GO:0043139">
    <property type="term" value="F:5'-3' DNA helicase activity"/>
    <property type="evidence" value="ECO:0007669"/>
    <property type="project" value="UniProtKB-EC"/>
</dbReference>
<evidence type="ECO:0000256" key="1">
    <source>
        <dbReference type="ARBA" id="ARBA00008428"/>
    </source>
</evidence>
<dbReference type="InterPro" id="IPR007692">
    <property type="entry name" value="DNA_helicase_DnaB"/>
</dbReference>
<dbReference type="SMART" id="SM00382">
    <property type="entry name" value="AAA"/>
    <property type="match status" value="1"/>
</dbReference>
<keyword evidence="8 12" id="KW-0238">DNA-binding</keyword>
<keyword evidence="7 12" id="KW-0067">ATP-binding</keyword>
<dbReference type="GO" id="GO:0006269">
    <property type="term" value="P:DNA replication, synthesis of primer"/>
    <property type="evidence" value="ECO:0007669"/>
    <property type="project" value="UniProtKB-UniRule"/>
</dbReference>
<keyword evidence="3 12" id="KW-0235">DNA replication</keyword>
<evidence type="ECO:0000256" key="12">
    <source>
        <dbReference type="RuleBase" id="RU362085"/>
    </source>
</evidence>
<protein>
    <recommendedName>
        <fullName evidence="11 12">Replicative DNA helicase</fullName>
        <ecNumber evidence="11 12">5.6.2.3</ecNumber>
    </recommendedName>
</protein>
<organism evidence="14 15">
    <name type="scientific">Candidatus Abawacabacteria bacterium RIFCSPHIGHO2_01_FULL_46_8</name>
    <dbReference type="NCBI Taxonomy" id="1817815"/>
    <lineage>
        <taxon>Bacteria</taxon>
        <taxon>Candidatus Abawacaibacteriota</taxon>
    </lineage>
</organism>
<dbReference type="EC" id="5.6.2.3" evidence="11 12"/>
<gene>
    <name evidence="14" type="ORF">A2788_02580</name>
</gene>
<evidence type="ECO:0000256" key="3">
    <source>
        <dbReference type="ARBA" id="ARBA00022705"/>
    </source>
</evidence>
<dbReference type="Pfam" id="PF00772">
    <property type="entry name" value="DnaB"/>
    <property type="match status" value="1"/>
</dbReference>
<dbReference type="SUPFAM" id="SSF52540">
    <property type="entry name" value="P-loop containing nucleoside triphosphate hydrolases"/>
    <property type="match status" value="1"/>
</dbReference>
<evidence type="ECO:0000313" key="14">
    <source>
        <dbReference type="EMBL" id="OGC82775.1"/>
    </source>
</evidence>
<comment type="function">
    <text evidence="12">The main replicative DNA helicase, it participates in initiation and elongation during chromosome replication. Travels ahead of the DNA replisome, separating dsDNA into templates for DNA synthesis. A processive ATP-dependent 5'-3' DNA helicase it has DNA-dependent ATPase activity.</text>
</comment>
<dbReference type="GO" id="GO:0005829">
    <property type="term" value="C:cytosol"/>
    <property type="evidence" value="ECO:0007669"/>
    <property type="project" value="TreeGrafter"/>
</dbReference>
<dbReference type="FunFam" id="3.40.50.300:FF:000076">
    <property type="entry name" value="Replicative DNA helicase"/>
    <property type="match status" value="1"/>
</dbReference>
<dbReference type="InterPro" id="IPR007694">
    <property type="entry name" value="DNA_helicase_DnaB-like_C"/>
</dbReference>
<keyword evidence="6 12" id="KW-0347">Helicase</keyword>
<dbReference type="Proteomes" id="UP000177521">
    <property type="component" value="Unassembled WGS sequence"/>
</dbReference>
<keyword evidence="5 12" id="KW-0378">Hydrolase</keyword>
<comment type="catalytic activity">
    <reaction evidence="10 12">
        <text>ATP + H2O = ADP + phosphate + H(+)</text>
        <dbReference type="Rhea" id="RHEA:13065"/>
        <dbReference type="ChEBI" id="CHEBI:15377"/>
        <dbReference type="ChEBI" id="CHEBI:15378"/>
        <dbReference type="ChEBI" id="CHEBI:30616"/>
        <dbReference type="ChEBI" id="CHEBI:43474"/>
        <dbReference type="ChEBI" id="CHEBI:456216"/>
        <dbReference type="EC" id="5.6.2.3"/>
    </reaction>
</comment>
<dbReference type="InterPro" id="IPR016136">
    <property type="entry name" value="DNA_helicase_N/primase_C"/>
</dbReference>
<sequence>MANKIINKIPPQNVEAEQSVLGSLLLDKNAIFKVVDFLEPEDFYEQRHEMIYAAMMSLFQRHSPIDILTLASILKERKQLKEVGGKAYLGELASIVPTASHVEQYANLVKGKSTLRRLISAADRIMALGYEEEEELALKLEKAEQSLFAVSQSFMRENFVPIEKLLNDSYQRIADLHDARAKAKKEGKKFEVYRGMKTGFYDLDRLLSGLQPSELIILAARPSMGKTALALNIIQQIALDTGKPVGIFSLEMSKEQLVERLFCSLLRVDSWKLRTGNLSRDEMARFGNAMDKLHQAPIYIDDSADANVIEIRAKARRLKMEKGLELLVVDYLQLMSGSSPDNRVQEISEISRSLKGLARELNIPIIALSQLNRAVENRPGKIPQLSDLRESGAIEQDADVVLMMYREDYYKEDCERKGITDIYIRKHRNGPVGKIELGFNMDQMRFINLEQQRVAQPAQAESVRDKRVAAAF</sequence>
<dbReference type="FunFam" id="1.10.860.10:FF:000001">
    <property type="entry name" value="Replicative DNA helicase"/>
    <property type="match status" value="1"/>
</dbReference>
<evidence type="ECO:0000256" key="8">
    <source>
        <dbReference type="ARBA" id="ARBA00023125"/>
    </source>
</evidence>
<evidence type="ECO:0000259" key="13">
    <source>
        <dbReference type="PROSITE" id="PS51199"/>
    </source>
</evidence>
<dbReference type="AlphaFoldDB" id="A0A1F4XM29"/>
<keyword evidence="9" id="KW-0413">Isomerase</keyword>
<dbReference type="InterPro" id="IPR007693">
    <property type="entry name" value="DNA_helicase_DnaB-like_N"/>
</dbReference>
<dbReference type="InterPro" id="IPR036185">
    <property type="entry name" value="DNA_heli_DnaB-like_N_sf"/>
</dbReference>
<dbReference type="PROSITE" id="PS51199">
    <property type="entry name" value="SF4_HELICASE"/>
    <property type="match status" value="1"/>
</dbReference>
<evidence type="ECO:0000256" key="9">
    <source>
        <dbReference type="ARBA" id="ARBA00023235"/>
    </source>
</evidence>
<dbReference type="GO" id="GO:0003677">
    <property type="term" value="F:DNA binding"/>
    <property type="evidence" value="ECO:0007669"/>
    <property type="project" value="UniProtKB-UniRule"/>
</dbReference>
<dbReference type="GO" id="GO:0005524">
    <property type="term" value="F:ATP binding"/>
    <property type="evidence" value="ECO:0007669"/>
    <property type="project" value="UniProtKB-UniRule"/>
</dbReference>
<dbReference type="SUPFAM" id="SSF48024">
    <property type="entry name" value="N-terminal domain of DnaB helicase"/>
    <property type="match status" value="1"/>
</dbReference>
<dbReference type="InterPro" id="IPR003593">
    <property type="entry name" value="AAA+_ATPase"/>
</dbReference>
<evidence type="ECO:0000313" key="15">
    <source>
        <dbReference type="Proteomes" id="UP000177521"/>
    </source>
</evidence>
<evidence type="ECO:0000256" key="2">
    <source>
        <dbReference type="ARBA" id="ARBA00022515"/>
    </source>
</evidence>
<dbReference type="GO" id="GO:1990077">
    <property type="term" value="C:primosome complex"/>
    <property type="evidence" value="ECO:0007669"/>
    <property type="project" value="UniProtKB-UniRule"/>
</dbReference>
<dbReference type="NCBIfam" id="NF004384">
    <property type="entry name" value="PRK05748.1"/>
    <property type="match status" value="1"/>
</dbReference>
<evidence type="ECO:0000256" key="5">
    <source>
        <dbReference type="ARBA" id="ARBA00022801"/>
    </source>
</evidence>
<dbReference type="NCBIfam" id="TIGR00665">
    <property type="entry name" value="DnaB"/>
    <property type="match status" value="1"/>
</dbReference>
<comment type="caution">
    <text evidence="14">The sequence shown here is derived from an EMBL/GenBank/DDBJ whole genome shotgun (WGS) entry which is preliminary data.</text>
</comment>
<evidence type="ECO:0000256" key="7">
    <source>
        <dbReference type="ARBA" id="ARBA00022840"/>
    </source>
</evidence>
<dbReference type="Gene3D" id="1.10.860.10">
    <property type="entry name" value="DNAb Helicase, Chain A"/>
    <property type="match status" value="1"/>
</dbReference>
<feature type="domain" description="SF4 helicase" evidence="13">
    <location>
        <begin position="189"/>
        <end position="453"/>
    </location>
</feature>
<proteinExistence type="inferred from homology"/>
<dbReference type="CDD" id="cd00984">
    <property type="entry name" value="DnaB_C"/>
    <property type="match status" value="1"/>
</dbReference>
<evidence type="ECO:0000256" key="10">
    <source>
        <dbReference type="ARBA" id="ARBA00048954"/>
    </source>
</evidence>
<reference evidence="14 15" key="1">
    <citation type="journal article" date="2016" name="Nat. Commun.">
        <title>Thousands of microbial genomes shed light on interconnected biogeochemical processes in an aquifer system.</title>
        <authorList>
            <person name="Anantharaman K."/>
            <person name="Brown C.T."/>
            <person name="Hug L.A."/>
            <person name="Sharon I."/>
            <person name="Castelle C.J."/>
            <person name="Probst A.J."/>
            <person name="Thomas B.C."/>
            <person name="Singh A."/>
            <person name="Wilkins M.J."/>
            <person name="Karaoz U."/>
            <person name="Brodie E.L."/>
            <person name="Williams K.H."/>
            <person name="Hubbard S.S."/>
            <person name="Banfield J.F."/>
        </authorList>
    </citation>
    <scope>NUCLEOTIDE SEQUENCE [LARGE SCALE GENOMIC DNA]</scope>
</reference>
<evidence type="ECO:0000256" key="6">
    <source>
        <dbReference type="ARBA" id="ARBA00022806"/>
    </source>
</evidence>
<dbReference type="Pfam" id="PF03796">
    <property type="entry name" value="DnaB_C"/>
    <property type="match status" value="1"/>
</dbReference>
<comment type="similarity">
    <text evidence="1 12">Belongs to the helicase family. DnaB subfamily.</text>
</comment>
<name>A0A1F4XM29_9BACT</name>
<dbReference type="GO" id="GO:0042802">
    <property type="term" value="F:identical protein binding"/>
    <property type="evidence" value="ECO:0007669"/>
    <property type="project" value="UniProtKB-ARBA"/>
</dbReference>
<dbReference type="Gene3D" id="3.40.50.300">
    <property type="entry name" value="P-loop containing nucleotide triphosphate hydrolases"/>
    <property type="match status" value="1"/>
</dbReference>
<keyword evidence="4 12" id="KW-0547">Nucleotide-binding</keyword>
<dbReference type="InterPro" id="IPR027417">
    <property type="entry name" value="P-loop_NTPase"/>
</dbReference>
<dbReference type="GO" id="GO:0016887">
    <property type="term" value="F:ATP hydrolysis activity"/>
    <property type="evidence" value="ECO:0007669"/>
    <property type="project" value="RHEA"/>
</dbReference>
<keyword evidence="2 12" id="KW-0639">Primosome</keyword>
<evidence type="ECO:0000256" key="11">
    <source>
        <dbReference type="NCBIfam" id="TIGR00665"/>
    </source>
</evidence>
<accession>A0A1F4XM29</accession>
<dbReference type="PANTHER" id="PTHR30153">
    <property type="entry name" value="REPLICATIVE DNA HELICASE DNAB"/>
    <property type="match status" value="1"/>
</dbReference>
<dbReference type="EMBL" id="MEWS01000008">
    <property type="protein sequence ID" value="OGC82775.1"/>
    <property type="molecule type" value="Genomic_DNA"/>
</dbReference>
<evidence type="ECO:0000256" key="4">
    <source>
        <dbReference type="ARBA" id="ARBA00022741"/>
    </source>
</evidence>
<dbReference type="PANTHER" id="PTHR30153:SF2">
    <property type="entry name" value="REPLICATIVE DNA HELICASE"/>
    <property type="match status" value="1"/>
</dbReference>